<evidence type="ECO:0000313" key="1">
    <source>
        <dbReference type="EMBL" id="PSN66528.1"/>
    </source>
</evidence>
<dbReference type="EMBL" id="KZ678136">
    <property type="protein sequence ID" value="PSN66528.1"/>
    <property type="molecule type" value="Genomic_DNA"/>
</dbReference>
<gene>
    <name evidence="1" type="ORF">BS50DRAFT_589252</name>
</gene>
<keyword evidence="2" id="KW-1185">Reference proteome</keyword>
<accession>A0A2T2NN91</accession>
<dbReference type="Proteomes" id="UP000240883">
    <property type="component" value="Unassembled WGS sequence"/>
</dbReference>
<evidence type="ECO:0000313" key="2">
    <source>
        <dbReference type="Proteomes" id="UP000240883"/>
    </source>
</evidence>
<dbReference type="OrthoDB" id="3940739at2759"/>
<dbReference type="AlphaFoldDB" id="A0A2T2NN91"/>
<name>A0A2T2NN91_CORCC</name>
<organism evidence="1 2">
    <name type="scientific">Corynespora cassiicola Philippines</name>
    <dbReference type="NCBI Taxonomy" id="1448308"/>
    <lineage>
        <taxon>Eukaryota</taxon>
        <taxon>Fungi</taxon>
        <taxon>Dikarya</taxon>
        <taxon>Ascomycota</taxon>
        <taxon>Pezizomycotina</taxon>
        <taxon>Dothideomycetes</taxon>
        <taxon>Pleosporomycetidae</taxon>
        <taxon>Pleosporales</taxon>
        <taxon>Corynesporascaceae</taxon>
        <taxon>Corynespora</taxon>
    </lineage>
</organism>
<protein>
    <submittedName>
        <fullName evidence="1">Uncharacterized protein</fullName>
    </submittedName>
</protein>
<reference evidence="1 2" key="1">
    <citation type="journal article" date="2018" name="Front. Microbiol.">
        <title>Genome-Wide Analysis of Corynespora cassiicola Leaf Fall Disease Putative Effectors.</title>
        <authorList>
            <person name="Lopez D."/>
            <person name="Ribeiro S."/>
            <person name="Label P."/>
            <person name="Fumanal B."/>
            <person name="Venisse J.S."/>
            <person name="Kohler A."/>
            <person name="de Oliveira R.R."/>
            <person name="Labutti K."/>
            <person name="Lipzen A."/>
            <person name="Lail K."/>
            <person name="Bauer D."/>
            <person name="Ohm R.A."/>
            <person name="Barry K.W."/>
            <person name="Spatafora J."/>
            <person name="Grigoriev I.V."/>
            <person name="Martin F.M."/>
            <person name="Pujade-Renaud V."/>
        </authorList>
    </citation>
    <scope>NUCLEOTIDE SEQUENCE [LARGE SCALE GENOMIC DNA]</scope>
    <source>
        <strain evidence="1 2">Philippines</strain>
    </source>
</reference>
<sequence>MPTGDDAPDGTEEEEVLPCGCPYMASLLEMWYVKKGIFLTEYLKEPNKLREELEALGLSVKHLGPKQFGESKILLLRAWELIFGPFKTDVLFNFRGRREEALMKFGWMEGQYIAYLEPNPGYPDVVRPRAVEREEGPERSCNCGSGERDSGVPRMPGGTYTMLICLILMLIQSQPLFQ</sequence>
<proteinExistence type="predicted"/>